<protein>
    <recommendedName>
        <fullName evidence="9">4,4'-diaponeurosporenoate glycosyltransferase</fullName>
    </recommendedName>
</protein>
<evidence type="ECO:0000313" key="12">
    <source>
        <dbReference type="Proteomes" id="UP000198282"/>
    </source>
</evidence>
<evidence type="ECO:0000256" key="5">
    <source>
        <dbReference type="ARBA" id="ARBA00023136"/>
    </source>
</evidence>
<evidence type="ECO:0000256" key="2">
    <source>
        <dbReference type="ARBA" id="ARBA00022475"/>
    </source>
</evidence>
<comment type="similarity">
    <text evidence="8">Belongs to the glycosyltransferase 2 family. CrtQ subfamily.</text>
</comment>
<keyword evidence="3" id="KW-0328">Glycosyltransferase</keyword>
<comment type="subcellular location">
    <subcellularLocation>
        <location evidence="1">Cell membrane</location>
    </subcellularLocation>
</comment>
<comment type="function">
    <text evidence="6">Catalyzes the glycosylation of 4,4'-diaponeurosporenoate, i.e. the esterification of glucose at the C1'' position with the carboxyl group of 4,4'-diaponeurosporenic acid, to form glycosyl-4,4'-diaponeurosporenoate. This is a step in the biosynthesis of staphyloxanthin, an orange pigment present in most staphylococci strains.</text>
</comment>
<evidence type="ECO:0000259" key="10">
    <source>
        <dbReference type="Pfam" id="PF00535"/>
    </source>
</evidence>
<gene>
    <name evidence="11" type="ORF">SAMN05216276_11212</name>
</gene>
<dbReference type="InterPro" id="IPR001173">
    <property type="entry name" value="Glyco_trans_2-like"/>
</dbReference>
<keyword evidence="12" id="KW-1185">Reference proteome</keyword>
<evidence type="ECO:0000256" key="7">
    <source>
        <dbReference type="ARBA" id="ARBA00037904"/>
    </source>
</evidence>
<accession>A0A239PBR0</accession>
<evidence type="ECO:0000256" key="3">
    <source>
        <dbReference type="ARBA" id="ARBA00022676"/>
    </source>
</evidence>
<comment type="pathway">
    <text evidence="7">Carotenoid biosynthesis; staphyloxanthin biosynthesis; staphyloxanthin from farnesyl diphosphate: step 4/5.</text>
</comment>
<dbReference type="Pfam" id="PF00535">
    <property type="entry name" value="Glycos_transf_2"/>
    <property type="match status" value="1"/>
</dbReference>
<evidence type="ECO:0000256" key="9">
    <source>
        <dbReference type="ARBA" id="ARBA00040345"/>
    </source>
</evidence>
<evidence type="ECO:0000313" key="11">
    <source>
        <dbReference type="EMBL" id="SNT64510.1"/>
    </source>
</evidence>
<evidence type="ECO:0000256" key="8">
    <source>
        <dbReference type="ARBA" id="ARBA00038120"/>
    </source>
</evidence>
<dbReference type="RefSeq" id="WP_179282647.1">
    <property type="nucleotide sequence ID" value="NZ_FZOD01000121.1"/>
</dbReference>
<keyword evidence="4 11" id="KW-0808">Transferase</keyword>
<evidence type="ECO:0000256" key="6">
    <source>
        <dbReference type="ARBA" id="ARBA00037281"/>
    </source>
</evidence>
<dbReference type="Gene3D" id="3.90.550.10">
    <property type="entry name" value="Spore Coat Polysaccharide Biosynthesis Protein SpsA, Chain A"/>
    <property type="match status" value="1"/>
</dbReference>
<dbReference type="SUPFAM" id="SSF53448">
    <property type="entry name" value="Nucleotide-diphospho-sugar transferases"/>
    <property type="match status" value="1"/>
</dbReference>
<sequence length="274" mass="28911">MTPVAAVVIPAHNEEAVLGRTLDRLLAGAAPGEFDVVVVANACADGTAEVARRAGARVVETAVPGKAHALRLGDAECRAFPRVYLDADVELSAASVRSLAAALAGPGMMAAAPAPDWELAGAGPVARRVHRVHDRLIGPRRALAGVGAYALNERGHARVFPMPDVVADDELVHRNFAPAERAVVTEARSLVRPARTVRAHLRRRVRVRQGNRQLTELGFAAPDGRLGLGALAALVRRRSVSPLDAACYLAVLLADKALARRGTRVSWATDASSR</sequence>
<dbReference type="AlphaFoldDB" id="A0A239PBR0"/>
<evidence type="ECO:0000256" key="1">
    <source>
        <dbReference type="ARBA" id="ARBA00004236"/>
    </source>
</evidence>
<feature type="domain" description="Glycosyltransferase 2-like" evidence="10">
    <location>
        <begin position="7"/>
        <end position="111"/>
    </location>
</feature>
<keyword evidence="2" id="KW-1003">Cell membrane</keyword>
<dbReference type="GO" id="GO:0005886">
    <property type="term" value="C:plasma membrane"/>
    <property type="evidence" value="ECO:0007669"/>
    <property type="project" value="UniProtKB-SubCell"/>
</dbReference>
<organism evidence="11 12">
    <name type="scientific">Streptosporangium subroseum</name>
    <dbReference type="NCBI Taxonomy" id="106412"/>
    <lineage>
        <taxon>Bacteria</taxon>
        <taxon>Bacillati</taxon>
        <taxon>Actinomycetota</taxon>
        <taxon>Actinomycetes</taxon>
        <taxon>Streptosporangiales</taxon>
        <taxon>Streptosporangiaceae</taxon>
        <taxon>Streptosporangium</taxon>
    </lineage>
</organism>
<name>A0A239PBR0_9ACTN</name>
<keyword evidence="5" id="KW-0472">Membrane</keyword>
<reference evidence="11 12" key="1">
    <citation type="submission" date="2017-06" db="EMBL/GenBank/DDBJ databases">
        <authorList>
            <person name="Kim H.J."/>
            <person name="Triplett B.A."/>
        </authorList>
    </citation>
    <scope>NUCLEOTIDE SEQUENCE [LARGE SCALE GENOMIC DNA]</scope>
    <source>
        <strain evidence="11 12">CGMCC 4.2132</strain>
    </source>
</reference>
<dbReference type="GO" id="GO:0016757">
    <property type="term" value="F:glycosyltransferase activity"/>
    <property type="evidence" value="ECO:0007669"/>
    <property type="project" value="UniProtKB-KW"/>
</dbReference>
<dbReference type="EMBL" id="FZOD01000121">
    <property type="protein sequence ID" value="SNT64510.1"/>
    <property type="molecule type" value="Genomic_DNA"/>
</dbReference>
<dbReference type="Proteomes" id="UP000198282">
    <property type="component" value="Unassembled WGS sequence"/>
</dbReference>
<proteinExistence type="inferred from homology"/>
<dbReference type="PANTHER" id="PTHR43646">
    <property type="entry name" value="GLYCOSYLTRANSFERASE"/>
    <property type="match status" value="1"/>
</dbReference>
<evidence type="ECO:0000256" key="4">
    <source>
        <dbReference type="ARBA" id="ARBA00022679"/>
    </source>
</evidence>
<dbReference type="PANTHER" id="PTHR43646:SF2">
    <property type="entry name" value="GLYCOSYLTRANSFERASE 2-LIKE DOMAIN-CONTAINING PROTEIN"/>
    <property type="match status" value="1"/>
</dbReference>
<dbReference type="InterPro" id="IPR029044">
    <property type="entry name" value="Nucleotide-diphossugar_trans"/>
</dbReference>